<dbReference type="Gene3D" id="3.30.1540.10">
    <property type="entry name" value="formyl-coa transferase, domain 3"/>
    <property type="match status" value="1"/>
</dbReference>
<name>A0AA35RW44_GEOBA</name>
<proteinExistence type="inferred from homology"/>
<dbReference type="Proteomes" id="UP001174909">
    <property type="component" value="Unassembled WGS sequence"/>
</dbReference>
<dbReference type="InterPro" id="IPR003673">
    <property type="entry name" value="CoA-Trfase_fam_III"/>
</dbReference>
<dbReference type="PANTHER" id="PTHR48207:SF3">
    <property type="entry name" value="SUCCINATE--HYDROXYMETHYLGLUTARATE COA-TRANSFERASE"/>
    <property type="match status" value="1"/>
</dbReference>
<comment type="caution">
    <text evidence="3">The sequence shown here is derived from an EMBL/GenBank/DDBJ whole genome shotgun (WGS) entry which is preliminary data.</text>
</comment>
<dbReference type="Pfam" id="PF02515">
    <property type="entry name" value="CoA_transf_3"/>
    <property type="match status" value="1"/>
</dbReference>
<sequence>MRKLQEHGISAGAVMTQADAFDDPHIQSREFFHEASQEDCGTHLYPGPLYRMSETPLGIRRGPVMFGQDNEYVYRELLGYSEAEYAEFEAAGHIGTDYAPGVG</sequence>
<dbReference type="EMBL" id="CASHTH010001687">
    <property type="protein sequence ID" value="CAI8018307.1"/>
    <property type="molecule type" value="Genomic_DNA"/>
</dbReference>
<dbReference type="PANTHER" id="PTHR48207">
    <property type="entry name" value="SUCCINATE--HYDROXYMETHYLGLUTARATE COA-TRANSFERASE"/>
    <property type="match status" value="1"/>
</dbReference>
<evidence type="ECO:0000313" key="4">
    <source>
        <dbReference type="Proteomes" id="UP001174909"/>
    </source>
</evidence>
<dbReference type="InterPro" id="IPR050483">
    <property type="entry name" value="CoA-transferase_III_domain"/>
</dbReference>
<dbReference type="InterPro" id="IPR023606">
    <property type="entry name" value="CoA-Trfase_III_dom_1_sf"/>
</dbReference>
<dbReference type="Gene3D" id="3.40.50.10540">
    <property type="entry name" value="Crotonobetainyl-coa:carnitine coa-transferase, domain 1"/>
    <property type="match status" value="1"/>
</dbReference>
<dbReference type="GO" id="GO:0008410">
    <property type="term" value="F:CoA-transferase activity"/>
    <property type="evidence" value="ECO:0007669"/>
    <property type="project" value="TreeGrafter"/>
</dbReference>
<keyword evidence="2" id="KW-0808">Transferase</keyword>
<dbReference type="AlphaFoldDB" id="A0AA35RW44"/>
<dbReference type="SUPFAM" id="SSF89796">
    <property type="entry name" value="CoA-transferase family III (CaiB/BaiF)"/>
    <property type="match status" value="1"/>
</dbReference>
<gene>
    <name evidence="3" type="ORF">GBAR_LOCUS11098</name>
</gene>
<accession>A0AA35RW44</accession>
<reference evidence="3" key="1">
    <citation type="submission" date="2023-03" db="EMBL/GenBank/DDBJ databases">
        <authorList>
            <person name="Steffen K."/>
            <person name="Cardenas P."/>
        </authorList>
    </citation>
    <scope>NUCLEOTIDE SEQUENCE</scope>
</reference>
<evidence type="ECO:0000313" key="3">
    <source>
        <dbReference type="EMBL" id="CAI8018307.1"/>
    </source>
</evidence>
<dbReference type="InterPro" id="IPR044855">
    <property type="entry name" value="CoA-Trfase_III_dom3_sf"/>
</dbReference>
<keyword evidence="4" id="KW-1185">Reference proteome</keyword>
<evidence type="ECO:0000256" key="1">
    <source>
        <dbReference type="ARBA" id="ARBA00008383"/>
    </source>
</evidence>
<protein>
    <submittedName>
        <fullName evidence="3">Uncharacterized protein</fullName>
    </submittedName>
</protein>
<comment type="similarity">
    <text evidence="1">Belongs to the CoA-transferase III family.</text>
</comment>
<organism evidence="3 4">
    <name type="scientific">Geodia barretti</name>
    <name type="common">Barrett's horny sponge</name>
    <dbReference type="NCBI Taxonomy" id="519541"/>
    <lineage>
        <taxon>Eukaryota</taxon>
        <taxon>Metazoa</taxon>
        <taxon>Porifera</taxon>
        <taxon>Demospongiae</taxon>
        <taxon>Heteroscleromorpha</taxon>
        <taxon>Tetractinellida</taxon>
        <taxon>Astrophorina</taxon>
        <taxon>Geodiidae</taxon>
        <taxon>Geodia</taxon>
    </lineage>
</organism>
<evidence type="ECO:0000256" key="2">
    <source>
        <dbReference type="ARBA" id="ARBA00022679"/>
    </source>
</evidence>